<evidence type="ECO:0000313" key="3">
    <source>
        <dbReference type="Proteomes" id="UP000032430"/>
    </source>
</evidence>
<dbReference type="OrthoDB" id="5649978at2"/>
<reference evidence="3" key="1">
    <citation type="submission" date="2014-09" db="EMBL/GenBank/DDBJ databases">
        <authorList>
            <person name="Gomez-Valero L."/>
        </authorList>
    </citation>
    <scope>NUCLEOTIDE SEQUENCE [LARGE SCALE GENOMIC DNA]</scope>
    <source>
        <strain evidence="3">ATCC700992</strain>
    </source>
</reference>
<protein>
    <submittedName>
        <fullName evidence="2">Uncharacterized protein</fullName>
    </submittedName>
</protein>
<feature type="region of interest" description="Disordered" evidence="1">
    <location>
        <begin position="69"/>
        <end position="151"/>
    </location>
</feature>
<feature type="compositionally biased region" description="Low complexity" evidence="1">
    <location>
        <begin position="130"/>
        <end position="151"/>
    </location>
</feature>
<dbReference type="HOGENOM" id="CLU_1729080_0_0_6"/>
<accession>A0A098G4V6</accession>
<dbReference type="PROSITE" id="PS51257">
    <property type="entry name" value="PROKAR_LIPOPROTEIN"/>
    <property type="match status" value="1"/>
</dbReference>
<sequence>MKYLVSCLLALPLLTSCVEQDPYYEHNYYAPPPPRVEVERHDLEHHHNNGHYRPAPQGRVYQGHNNVHGHGNVNGGSRVIVNSHNPQGQVQVQQNTHGHGGANNNAARPRPTGKPVVVPGAARGQTNNVQGQAQQPAQSQDETQQATHGHN</sequence>
<keyword evidence="3" id="KW-1185">Reference proteome</keyword>
<dbReference type="AlphaFoldDB" id="A0A098G4V6"/>
<feature type="compositionally biased region" description="Polar residues" evidence="1">
    <location>
        <begin position="80"/>
        <end position="94"/>
    </location>
</feature>
<gene>
    <name evidence="2" type="ORF">LFA_2113</name>
</gene>
<dbReference type="STRING" id="1212491.LFA_2113"/>
<dbReference type="KEGG" id="lfa:LFA_2113"/>
<dbReference type="EMBL" id="LN614827">
    <property type="protein sequence ID" value="CEG57497.1"/>
    <property type="molecule type" value="Genomic_DNA"/>
</dbReference>
<evidence type="ECO:0000313" key="2">
    <source>
        <dbReference type="EMBL" id="CEG57497.1"/>
    </source>
</evidence>
<name>A0A098G4V6_9GAMM</name>
<evidence type="ECO:0000256" key="1">
    <source>
        <dbReference type="SAM" id="MobiDB-lite"/>
    </source>
</evidence>
<proteinExistence type="predicted"/>
<organism evidence="2 3">
    <name type="scientific">Legionella fallonii LLAP-10</name>
    <dbReference type="NCBI Taxonomy" id="1212491"/>
    <lineage>
        <taxon>Bacteria</taxon>
        <taxon>Pseudomonadati</taxon>
        <taxon>Pseudomonadota</taxon>
        <taxon>Gammaproteobacteria</taxon>
        <taxon>Legionellales</taxon>
        <taxon>Legionellaceae</taxon>
        <taxon>Legionella</taxon>
    </lineage>
</organism>
<dbReference type="Proteomes" id="UP000032430">
    <property type="component" value="Chromosome I"/>
</dbReference>
<dbReference type="RefSeq" id="WP_045095986.1">
    <property type="nucleotide sequence ID" value="NZ_LN614827.1"/>
</dbReference>